<comment type="caution">
    <text evidence="1">The sequence shown here is derived from an EMBL/GenBank/DDBJ whole genome shotgun (WGS) entry which is preliminary data.</text>
</comment>
<reference evidence="1 2" key="1">
    <citation type="submission" date="2023-02" db="EMBL/GenBank/DDBJ databases">
        <title>Pseudomonas chrutzelriedensis sp. nov., a potently antifungal strain isolated from moss.</title>
        <authorList>
            <person name="Schnyder A."/>
            <person name="Kalawong R."/>
            <person name="Eberl L."/>
            <person name="Agnoli K."/>
        </authorList>
    </citation>
    <scope>NUCLEOTIDE SEQUENCE [LARGE SCALE GENOMIC DNA]</scope>
    <source>
        <strain evidence="1 2">681</strain>
    </source>
</reference>
<proteinExistence type="predicted"/>
<dbReference type="Proteomes" id="UP001159100">
    <property type="component" value="Unassembled WGS sequence"/>
</dbReference>
<dbReference type="RefSeq" id="WP_282315835.1">
    <property type="nucleotide sequence ID" value="NZ_JARBWL010000001.1"/>
</dbReference>
<organism evidence="1 2">
    <name type="scientific">Pseudomonas fungipugnans</name>
    <dbReference type="NCBI Taxonomy" id="3024217"/>
    <lineage>
        <taxon>Bacteria</taxon>
        <taxon>Pseudomonadati</taxon>
        <taxon>Pseudomonadota</taxon>
        <taxon>Gammaproteobacteria</taxon>
        <taxon>Pseudomonadales</taxon>
        <taxon>Pseudomonadaceae</taxon>
        <taxon>Pseudomonas</taxon>
    </lineage>
</organism>
<dbReference type="NCBIfam" id="TIGR03696">
    <property type="entry name" value="Rhs_assc_core"/>
    <property type="match status" value="1"/>
</dbReference>
<accession>A0ABT6QQ96</accession>
<name>A0ABT6QQ96_9PSED</name>
<dbReference type="SUPFAM" id="SSF56399">
    <property type="entry name" value="ADP-ribosylation"/>
    <property type="match status" value="1"/>
</dbReference>
<keyword evidence="2" id="KW-1185">Reference proteome</keyword>
<gene>
    <name evidence="1" type="ORF">POF45_13345</name>
</gene>
<dbReference type="Gene3D" id="2.180.10.10">
    <property type="entry name" value="RHS repeat-associated core"/>
    <property type="match status" value="1"/>
</dbReference>
<evidence type="ECO:0000313" key="2">
    <source>
        <dbReference type="Proteomes" id="UP001159100"/>
    </source>
</evidence>
<dbReference type="InterPro" id="IPR022385">
    <property type="entry name" value="Rhs_assc_core"/>
</dbReference>
<dbReference type="EMBL" id="JARBWL010000001">
    <property type="protein sequence ID" value="MDI2592397.1"/>
    <property type="molecule type" value="Genomic_DNA"/>
</dbReference>
<evidence type="ECO:0000313" key="1">
    <source>
        <dbReference type="EMBL" id="MDI2592397.1"/>
    </source>
</evidence>
<protein>
    <submittedName>
        <fullName evidence="1">RHS repeat-associated core domain-containing protein</fullName>
    </submittedName>
</protein>
<sequence length="348" mass="39395">MPTSSRETVLCRYRYDALDRQHSCSPPQQPDIQRFYCKSRLSTEIQGAVQTSFFQHEDQLLAQQQVGDARLDTTLLATDQQRSVLNALDANQPNPLAYSPYGHRPRGNGLLSLLGFNGERPDLVTGHYHLGNGYRQFNPVLMRFNSPDSLSPFGDGGLNAYAYCAGDPINRRDPTGHIRIPAPIFDDVFGNTQLLMRRSGYPKIQFDATINKTTELFGGSKKFKILADAKGVTPERLMLDTLLPEKPTIAFREIDPPEDKLLYLQQQESRLRVLLKNKNVSEELLFSENPYIKYLDETGVRNLKQDLLTNTNDLSNEISYLTGLRDGADTPYFNVKFWQESAAKLRTA</sequence>